<evidence type="ECO:0000256" key="4">
    <source>
        <dbReference type="ARBA" id="ARBA00022801"/>
    </source>
</evidence>
<organism evidence="7">
    <name type="scientific">uncultured Rubrobacteraceae bacterium</name>
    <dbReference type="NCBI Taxonomy" id="349277"/>
    <lineage>
        <taxon>Bacteria</taxon>
        <taxon>Bacillati</taxon>
        <taxon>Actinomycetota</taxon>
        <taxon>Rubrobacteria</taxon>
        <taxon>Rubrobacterales</taxon>
        <taxon>Rubrobacteraceae</taxon>
        <taxon>environmental samples</taxon>
    </lineage>
</organism>
<evidence type="ECO:0000259" key="6">
    <source>
        <dbReference type="SMART" id="SM00849"/>
    </source>
</evidence>
<dbReference type="InterPro" id="IPR036866">
    <property type="entry name" value="RibonucZ/Hydroxyglut_hydro"/>
</dbReference>
<comment type="similarity">
    <text evidence="2">Belongs to the metallo-beta-lactamase superfamily.</text>
</comment>
<dbReference type="InterPro" id="IPR001279">
    <property type="entry name" value="Metallo-B-lactamas"/>
</dbReference>
<dbReference type="GO" id="GO:0046872">
    <property type="term" value="F:metal ion binding"/>
    <property type="evidence" value="ECO:0007669"/>
    <property type="project" value="UniProtKB-KW"/>
</dbReference>
<name>A0A6J4QKY5_9ACTN</name>
<dbReference type="Pfam" id="PF00753">
    <property type="entry name" value="Lactamase_B"/>
    <property type="match status" value="1"/>
</dbReference>
<evidence type="ECO:0000256" key="2">
    <source>
        <dbReference type="ARBA" id="ARBA00007749"/>
    </source>
</evidence>
<feature type="domain" description="Metallo-beta-lactamase" evidence="6">
    <location>
        <begin position="35"/>
        <end position="248"/>
    </location>
</feature>
<keyword evidence="4 7" id="KW-0378">Hydrolase</keyword>
<dbReference type="NCBIfam" id="NF045700">
    <property type="entry name" value="AHLLactAttM"/>
    <property type="match status" value="1"/>
</dbReference>
<dbReference type="SUPFAM" id="SSF56281">
    <property type="entry name" value="Metallo-hydrolase/oxidoreductase"/>
    <property type="match status" value="1"/>
</dbReference>
<dbReference type="PANTHER" id="PTHR42978:SF2">
    <property type="entry name" value="102 KBASES UNSTABLE REGION: FROM 1 TO 119443"/>
    <property type="match status" value="1"/>
</dbReference>
<dbReference type="CDD" id="cd07729">
    <property type="entry name" value="AHL_lactonase_MBL-fold"/>
    <property type="match status" value="1"/>
</dbReference>
<dbReference type="AlphaFoldDB" id="A0A6J4QKY5"/>
<dbReference type="InterPro" id="IPR054889">
    <property type="entry name" value="AHLLactAttM"/>
</dbReference>
<reference evidence="7" key="1">
    <citation type="submission" date="2020-02" db="EMBL/GenBank/DDBJ databases">
        <authorList>
            <person name="Meier V. D."/>
        </authorList>
    </citation>
    <scope>NUCLEOTIDE SEQUENCE</scope>
    <source>
        <strain evidence="7">AVDCRST_MAG28</strain>
    </source>
</reference>
<evidence type="ECO:0000256" key="5">
    <source>
        <dbReference type="ARBA" id="ARBA00022833"/>
    </source>
</evidence>
<accession>A0A6J4QKY5</accession>
<dbReference type="EMBL" id="CADCVE010000018">
    <property type="protein sequence ID" value="CAA9445080.1"/>
    <property type="molecule type" value="Genomic_DNA"/>
</dbReference>
<evidence type="ECO:0000256" key="1">
    <source>
        <dbReference type="ARBA" id="ARBA00001947"/>
    </source>
</evidence>
<dbReference type="PANTHER" id="PTHR42978">
    <property type="entry name" value="QUORUM-QUENCHING LACTONASE YTNP-RELATED-RELATED"/>
    <property type="match status" value="1"/>
</dbReference>
<sequence>MADDLRLYFFECGSLQTQVQLIKMNQGLGDPYEVPVPFFLITHPRGNVLYDGGNALEVAQDPNAHWGEAVVEAYTPVMTEDDFVVNQLQAMDIDPASVRYVVQSHLHLDHSGAIGHFPNAEYVVQRRELEYAYTPDWFQKPAYIRPDFDQDVTWLFLDGEHDDGYDLFGDGTMKTLFTPGHAPGHTSLIVTLEESGPMMLTADACYTMDHYNNTALPGLIHSASDCASSVQKVHRAVDALGATVVTGHDPDEWPKFKQAPEYYA</sequence>
<dbReference type="GO" id="GO:0016787">
    <property type="term" value="F:hydrolase activity"/>
    <property type="evidence" value="ECO:0007669"/>
    <property type="project" value="UniProtKB-KW"/>
</dbReference>
<comment type="cofactor">
    <cofactor evidence="1">
        <name>Zn(2+)</name>
        <dbReference type="ChEBI" id="CHEBI:29105"/>
    </cofactor>
</comment>
<gene>
    <name evidence="7" type="ORF">AVDCRST_MAG28-631</name>
</gene>
<evidence type="ECO:0000313" key="7">
    <source>
        <dbReference type="EMBL" id="CAA9445080.1"/>
    </source>
</evidence>
<dbReference type="InterPro" id="IPR051013">
    <property type="entry name" value="MBL_superfamily_lactonases"/>
</dbReference>
<dbReference type="SMART" id="SM00849">
    <property type="entry name" value="Lactamase_B"/>
    <property type="match status" value="1"/>
</dbReference>
<keyword evidence="5" id="KW-0862">Zinc</keyword>
<evidence type="ECO:0000256" key="3">
    <source>
        <dbReference type="ARBA" id="ARBA00022723"/>
    </source>
</evidence>
<dbReference type="Gene3D" id="3.60.15.10">
    <property type="entry name" value="Ribonuclease Z/Hydroxyacylglutathione hydrolase-like"/>
    <property type="match status" value="1"/>
</dbReference>
<protein>
    <submittedName>
        <fullName evidence="7">N-acyl homoserine lactone hydrolase</fullName>
    </submittedName>
</protein>
<keyword evidence="3" id="KW-0479">Metal-binding</keyword>
<proteinExistence type="inferred from homology"/>